<dbReference type="SUPFAM" id="SSF53901">
    <property type="entry name" value="Thiolase-like"/>
    <property type="match status" value="1"/>
</dbReference>
<dbReference type="InterPro" id="IPR016039">
    <property type="entry name" value="Thiolase-like"/>
</dbReference>
<keyword evidence="1" id="KW-0596">Phosphopantetheine</keyword>
<dbReference type="GO" id="GO:0004312">
    <property type="term" value="F:fatty acid synthase activity"/>
    <property type="evidence" value="ECO:0007669"/>
    <property type="project" value="TreeGrafter"/>
</dbReference>
<sequence>MGCRLPGGADSPEKFWKLLEDGRSTWTDVPADRYNWESFYHLHHDSQESHNHRGGHFIQQDVATFDANFFGISAAEAEAMDPQQRIILETTYEAMESGGIPLDSIRGTDAAVFTAAFNHDYETIALKDTQHLPKYHLTGNAPSIEANRISYLFDLRGPSVSLNTACSGGLVALHQACQSLGAGESSLAIVGASNLILTPDFMFGMSFMGYVVHLSSTDLPRQEMSFVRTD</sequence>
<dbReference type="Pfam" id="PF00109">
    <property type="entry name" value="ketoacyl-synt"/>
    <property type="match status" value="1"/>
</dbReference>
<keyword evidence="2" id="KW-0597">Phosphoprotein</keyword>
<dbReference type="PROSITE" id="PS52004">
    <property type="entry name" value="KS3_2"/>
    <property type="match status" value="1"/>
</dbReference>
<dbReference type="GO" id="GO:0044550">
    <property type="term" value="P:secondary metabolite biosynthetic process"/>
    <property type="evidence" value="ECO:0007669"/>
    <property type="project" value="TreeGrafter"/>
</dbReference>
<dbReference type="EMBL" id="WIGM01000382">
    <property type="protein sequence ID" value="KAF6827007.1"/>
    <property type="molecule type" value="Genomic_DNA"/>
</dbReference>
<keyword evidence="6" id="KW-1185">Reference proteome</keyword>
<evidence type="ECO:0000259" key="4">
    <source>
        <dbReference type="PROSITE" id="PS52004"/>
    </source>
</evidence>
<dbReference type="PANTHER" id="PTHR43775">
    <property type="entry name" value="FATTY ACID SYNTHASE"/>
    <property type="match status" value="1"/>
</dbReference>
<proteinExistence type="predicted"/>
<gene>
    <name evidence="5" type="ORF">CMUS01_09192</name>
</gene>
<dbReference type="AlphaFoldDB" id="A0A8H6K8I5"/>
<dbReference type="GO" id="GO:0006633">
    <property type="term" value="P:fatty acid biosynthetic process"/>
    <property type="evidence" value="ECO:0007669"/>
    <property type="project" value="TreeGrafter"/>
</dbReference>
<evidence type="ECO:0000256" key="1">
    <source>
        <dbReference type="ARBA" id="ARBA00022450"/>
    </source>
</evidence>
<dbReference type="PANTHER" id="PTHR43775:SF22">
    <property type="entry name" value="SYNTHASE, PUTATIVE (JCVI)-RELATED"/>
    <property type="match status" value="1"/>
</dbReference>
<evidence type="ECO:0000256" key="2">
    <source>
        <dbReference type="ARBA" id="ARBA00022553"/>
    </source>
</evidence>
<dbReference type="OrthoDB" id="4845845at2759"/>
<comment type="caution">
    <text evidence="5">The sequence shown here is derived from an EMBL/GenBank/DDBJ whole genome shotgun (WGS) entry which is preliminary data.</text>
</comment>
<dbReference type="InterPro" id="IPR014030">
    <property type="entry name" value="Ketoacyl_synth_N"/>
</dbReference>
<dbReference type="Gene3D" id="3.40.47.10">
    <property type="match status" value="1"/>
</dbReference>
<dbReference type="Proteomes" id="UP000639643">
    <property type="component" value="Unassembled WGS sequence"/>
</dbReference>
<organism evidence="5 6">
    <name type="scientific">Colletotrichum musicola</name>
    <dbReference type="NCBI Taxonomy" id="2175873"/>
    <lineage>
        <taxon>Eukaryota</taxon>
        <taxon>Fungi</taxon>
        <taxon>Dikarya</taxon>
        <taxon>Ascomycota</taxon>
        <taxon>Pezizomycotina</taxon>
        <taxon>Sordariomycetes</taxon>
        <taxon>Hypocreomycetidae</taxon>
        <taxon>Glomerellales</taxon>
        <taxon>Glomerellaceae</taxon>
        <taxon>Colletotrichum</taxon>
        <taxon>Colletotrichum orchidearum species complex</taxon>
    </lineage>
</organism>
<dbReference type="InterPro" id="IPR050091">
    <property type="entry name" value="PKS_NRPS_Biosynth_Enz"/>
</dbReference>
<evidence type="ECO:0000313" key="5">
    <source>
        <dbReference type="EMBL" id="KAF6827007.1"/>
    </source>
</evidence>
<feature type="domain" description="Ketosynthase family 3 (KS3)" evidence="4">
    <location>
        <begin position="1"/>
        <end position="230"/>
    </location>
</feature>
<dbReference type="CDD" id="cd00833">
    <property type="entry name" value="PKS"/>
    <property type="match status" value="1"/>
</dbReference>
<accession>A0A8H6K8I5</accession>
<name>A0A8H6K8I5_9PEZI</name>
<dbReference type="SMART" id="SM00825">
    <property type="entry name" value="PKS_KS"/>
    <property type="match status" value="1"/>
</dbReference>
<evidence type="ECO:0000256" key="3">
    <source>
        <dbReference type="ARBA" id="ARBA00023268"/>
    </source>
</evidence>
<keyword evidence="3" id="KW-0511">Multifunctional enzyme</keyword>
<protein>
    <submittedName>
        <fullName evidence="5">Lovastatin diketide synthase LovF 12</fullName>
    </submittedName>
</protein>
<reference evidence="5" key="1">
    <citation type="journal article" date="2020" name="Phytopathology">
        <title>Genome Sequence Resources of Colletotrichum truncatum, C. plurivorum, C. musicola, and C. sojae: Four Species Pathogenic to Soybean (Glycine max).</title>
        <authorList>
            <person name="Rogerio F."/>
            <person name="Boufleur T.R."/>
            <person name="Ciampi-Guillardi M."/>
            <person name="Sukno S.A."/>
            <person name="Thon M.R."/>
            <person name="Massola Junior N.S."/>
            <person name="Baroncelli R."/>
        </authorList>
    </citation>
    <scope>NUCLEOTIDE SEQUENCE</scope>
    <source>
        <strain evidence="5">LFN0074</strain>
    </source>
</reference>
<dbReference type="InterPro" id="IPR020841">
    <property type="entry name" value="PKS_Beta-ketoAc_synthase_dom"/>
</dbReference>
<evidence type="ECO:0000313" key="6">
    <source>
        <dbReference type="Proteomes" id="UP000639643"/>
    </source>
</evidence>